<dbReference type="PROSITE" id="PS50106">
    <property type="entry name" value="PDZ"/>
    <property type="match status" value="2"/>
</dbReference>
<feature type="compositionally biased region" description="Polar residues" evidence="1">
    <location>
        <begin position="127"/>
        <end position="145"/>
    </location>
</feature>
<sequence length="1106" mass="121524">MALELDTTISSLNGSNNDSNGNSTGGVLFKTNSNHSPSSNDSGFHSDRLQQQQSKRTVSRNRANIKHKPTYVSVFASDPDCSSPLFDEFNRHFAANRPNFLNGTLYAPTGDEEIRSVPSVTAPLITPSRQSISPSSTNTNASSDPVTIHPESSKRTYFNKQQPLSTSPASVHQKEQQFLPSRSGSPVLEKMHDTTTSTSISSSNGISSNANQSMQEILTLKNYKYARQKSEMKESAAYVNEDEDEKSEVSMRESMNNLYSKFQENSSMEAEVLNYHSYSRIVAKSEEAYLTLSKSTDLPTTNLPHGNSSQLETLDRNERHKTGKLCDDRFIREHSPPYQIYHSSSDSVTEPLRESIPSESGSASSPHQSLVGLQETSASEILSSEIVSRNEQECCGSANLEEPPLWILSRNPEFRKTSLEKSENMYLQEKPENPPMKVDKFISCHENLNPLKNSAIKSKDTSNAKTCSGIGKSRFVSFVPATKLNQIISQRPDTPREKFLNGNGLFSAIFAGKIASNVTISDVPQISPAIPHFSSCQLIHGKLIVLSEKFASSVFEKSYPIFPTKSIHPTRENSAPSILPRKLEYSRGTDPRVSTDGLQTITSSNEKFEKPIAPVAPRRTKDDAKPVPFNKLIEKASFFTKADNGAIPTPKTFQSVSGAIDQSKCTTMRSGSSSSVPKTTTANLHTSKKIPYSDSKVVSDSKFTGRNSIDIETSRKKFLTVSNDASISRAGNLFTKVRASFEKNAEPLPALLASHNNEKKFVSSIEENNIKVEKSSSVIRQCEKVEEKSSVAVKEKEKESLVVCSSVREKESNTKMYPSLPETESSVAVMKGLDFSRFDNVTDDEVIGRPLEADEAEQAALQAIKEVKSTNELHKRGQPSEVELMECKSLLDEKFADYDIFKVVLKRSASNPEGSIGVILSSAASGDQYISVQRVISGSIADRSDFIEKGDRVFFVQGHSTKQMSAADARTLIKQRTEHVVFVLGRLKIKSTDITTESAKFVATATADPDLFNYSTDSEEVILTKGNLGVGLALDGGRGSVFGDRPIVIKRVFEGGSAARSGRIKVGDQVTTIGGIDVRGMSYLEATKTLRSRPEGPLKLVILRRL</sequence>
<proteinExistence type="predicted"/>
<reference evidence="4" key="1">
    <citation type="submission" date="2017-02" db="UniProtKB">
        <authorList>
            <consortium name="WormBaseParasite"/>
        </authorList>
    </citation>
    <scope>IDENTIFICATION</scope>
</reference>
<feature type="compositionally biased region" description="Polar residues" evidence="1">
    <location>
        <begin position="30"/>
        <end position="56"/>
    </location>
</feature>
<evidence type="ECO:0000259" key="2">
    <source>
        <dbReference type="PROSITE" id="PS50106"/>
    </source>
</evidence>
<accession>A0A0R3RQK1</accession>
<evidence type="ECO:0000313" key="3">
    <source>
        <dbReference type="Proteomes" id="UP000050640"/>
    </source>
</evidence>
<dbReference type="AlphaFoldDB" id="A0A0R3RQK1"/>
<feature type="region of interest" description="Disordered" evidence="1">
    <location>
        <begin position="1"/>
        <end position="65"/>
    </location>
</feature>
<dbReference type="Gene3D" id="2.30.42.10">
    <property type="match status" value="2"/>
</dbReference>
<protein>
    <submittedName>
        <fullName evidence="4">PDZ domain-containing protein</fullName>
    </submittedName>
</protein>
<feature type="compositionally biased region" description="Low complexity" evidence="1">
    <location>
        <begin position="194"/>
        <end position="208"/>
    </location>
</feature>
<feature type="region of interest" description="Disordered" evidence="1">
    <location>
        <begin position="296"/>
        <end position="318"/>
    </location>
</feature>
<dbReference type="SMART" id="SM00228">
    <property type="entry name" value="PDZ"/>
    <property type="match status" value="2"/>
</dbReference>
<feature type="region of interest" description="Disordered" evidence="1">
    <location>
        <begin position="125"/>
        <end position="208"/>
    </location>
</feature>
<dbReference type="Pfam" id="PF00595">
    <property type="entry name" value="PDZ"/>
    <property type="match status" value="2"/>
</dbReference>
<feature type="region of interest" description="Disordered" evidence="1">
    <location>
        <begin position="336"/>
        <end position="373"/>
    </location>
</feature>
<evidence type="ECO:0000256" key="1">
    <source>
        <dbReference type="SAM" id="MobiDB-lite"/>
    </source>
</evidence>
<dbReference type="InterPro" id="IPR001478">
    <property type="entry name" value="PDZ"/>
</dbReference>
<dbReference type="PANTHER" id="PTHR11324">
    <property type="entry name" value="IL16-RELATED"/>
    <property type="match status" value="1"/>
</dbReference>
<feature type="compositionally biased region" description="Low complexity" evidence="1">
    <location>
        <begin position="10"/>
        <end position="26"/>
    </location>
</feature>
<dbReference type="InterPro" id="IPR036034">
    <property type="entry name" value="PDZ_sf"/>
</dbReference>
<feature type="domain" description="PDZ" evidence="2">
    <location>
        <begin position="1020"/>
        <end position="1092"/>
    </location>
</feature>
<dbReference type="STRING" id="1147741.A0A0R3RQK1"/>
<dbReference type="SUPFAM" id="SSF50156">
    <property type="entry name" value="PDZ domain-like"/>
    <property type="match status" value="2"/>
</dbReference>
<evidence type="ECO:0000313" key="4">
    <source>
        <dbReference type="WBParaSite" id="EEL_0000396401-mRNA-1"/>
    </source>
</evidence>
<name>A0A0R3RQK1_9BILA</name>
<organism evidence="3 4">
    <name type="scientific">Elaeophora elaphi</name>
    <dbReference type="NCBI Taxonomy" id="1147741"/>
    <lineage>
        <taxon>Eukaryota</taxon>
        <taxon>Metazoa</taxon>
        <taxon>Ecdysozoa</taxon>
        <taxon>Nematoda</taxon>
        <taxon>Chromadorea</taxon>
        <taxon>Rhabditida</taxon>
        <taxon>Spirurina</taxon>
        <taxon>Spiruromorpha</taxon>
        <taxon>Filarioidea</taxon>
        <taxon>Onchocercidae</taxon>
        <taxon>Elaeophora</taxon>
    </lineage>
</organism>
<feature type="domain" description="PDZ" evidence="2">
    <location>
        <begin position="902"/>
        <end position="988"/>
    </location>
</feature>
<dbReference type="PANTHER" id="PTHR11324:SF16">
    <property type="entry name" value="PDZ DOMAIN-CONTAINING PROTEIN 2"/>
    <property type="match status" value="1"/>
</dbReference>
<dbReference type="WBParaSite" id="EEL_0000396401-mRNA-1">
    <property type="protein sequence ID" value="EEL_0000396401-mRNA-1"/>
    <property type="gene ID" value="EEL_0000396401"/>
</dbReference>
<keyword evidence="3" id="KW-1185">Reference proteome</keyword>
<feature type="compositionally biased region" description="Low complexity" evidence="1">
    <location>
        <begin position="355"/>
        <end position="369"/>
    </location>
</feature>
<feature type="compositionally biased region" description="Polar residues" evidence="1">
    <location>
        <begin position="296"/>
        <end position="312"/>
    </location>
</feature>
<dbReference type="CDD" id="cd00136">
    <property type="entry name" value="PDZ_canonical"/>
    <property type="match status" value="1"/>
</dbReference>
<dbReference type="Proteomes" id="UP000050640">
    <property type="component" value="Unplaced"/>
</dbReference>
<feature type="compositionally biased region" description="Polar residues" evidence="1">
    <location>
        <begin position="155"/>
        <end position="184"/>
    </location>
</feature>